<evidence type="ECO:0000313" key="2">
    <source>
        <dbReference type="Proteomes" id="UP000807342"/>
    </source>
</evidence>
<dbReference type="EMBL" id="MU151140">
    <property type="protein sequence ID" value="KAF9449113.1"/>
    <property type="molecule type" value="Genomic_DNA"/>
</dbReference>
<dbReference type="Proteomes" id="UP000807342">
    <property type="component" value="Unassembled WGS sequence"/>
</dbReference>
<accession>A0A9P5XDQ3</accession>
<evidence type="ECO:0000313" key="1">
    <source>
        <dbReference type="EMBL" id="KAF9449113.1"/>
    </source>
</evidence>
<name>A0A9P5XDQ3_9AGAR</name>
<keyword evidence="2" id="KW-1185">Reference proteome</keyword>
<comment type="caution">
    <text evidence="1">The sequence shown here is derived from an EMBL/GenBank/DDBJ whole genome shotgun (WGS) entry which is preliminary data.</text>
</comment>
<organism evidence="1 2">
    <name type="scientific">Macrolepiota fuliginosa MF-IS2</name>
    <dbReference type="NCBI Taxonomy" id="1400762"/>
    <lineage>
        <taxon>Eukaryota</taxon>
        <taxon>Fungi</taxon>
        <taxon>Dikarya</taxon>
        <taxon>Basidiomycota</taxon>
        <taxon>Agaricomycotina</taxon>
        <taxon>Agaricomycetes</taxon>
        <taxon>Agaricomycetidae</taxon>
        <taxon>Agaricales</taxon>
        <taxon>Agaricineae</taxon>
        <taxon>Agaricaceae</taxon>
        <taxon>Macrolepiota</taxon>
    </lineage>
</organism>
<protein>
    <submittedName>
        <fullName evidence="1">Uncharacterized protein</fullName>
    </submittedName>
</protein>
<sequence>MHILGPFLCVKPAFAGPLYTKRFLMFLADMIGLRTFPLVSARKKVGPHTSVAPSNAFWRRSRLPTEFRFVVEF</sequence>
<dbReference type="AlphaFoldDB" id="A0A9P5XDQ3"/>
<reference evidence="1" key="1">
    <citation type="submission" date="2020-11" db="EMBL/GenBank/DDBJ databases">
        <authorList>
            <consortium name="DOE Joint Genome Institute"/>
            <person name="Ahrendt S."/>
            <person name="Riley R."/>
            <person name="Andreopoulos W."/>
            <person name="Labutti K."/>
            <person name="Pangilinan J."/>
            <person name="Ruiz-Duenas F.J."/>
            <person name="Barrasa J.M."/>
            <person name="Sanchez-Garcia M."/>
            <person name="Camarero S."/>
            <person name="Miyauchi S."/>
            <person name="Serrano A."/>
            <person name="Linde D."/>
            <person name="Babiker R."/>
            <person name="Drula E."/>
            <person name="Ayuso-Fernandez I."/>
            <person name="Pacheco R."/>
            <person name="Padilla G."/>
            <person name="Ferreira P."/>
            <person name="Barriuso J."/>
            <person name="Kellner H."/>
            <person name="Castanera R."/>
            <person name="Alfaro M."/>
            <person name="Ramirez L."/>
            <person name="Pisabarro A.G."/>
            <person name="Kuo A."/>
            <person name="Tritt A."/>
            <person name="Lipzen A."/>
            <person name="He G."/>
            <person name="Yan M."/>
            <person name="Ng V."/>
            <person name="Cullen D."/>
            <person name="Martin F."/>
            <person name="Rosso M.-N."/>
            <person name="Henrissat B."/>
            <person name="Hibbett D."/>
            <person name="Martinez A.T."/>
            <person name="Grigoriev I.V."/>
        </authorList>
    </citation>
    <scope>NUCLEOTIDE SEQUENCE</scope>
    <source>
        <strain evidence="1">MF-IS2</strain>
    </source>
</reference>
<gene>
    <name evidence="1" type="ORF">P691DRAFT_813134</name>
</gene>
<proteinExistence type="predicted"/>